<dbReference type="GO" id="GO:0003676">
    <property type="term" value="F:nucleic acid binding"/>
    <property type="evidence" value="ECO:0007669"/>
    <property type="project" value="InterPro"/>
</dbReference>
<dbReference type="PANTHER" id="PTHR47723:SF19">
    <property type="entry name" value="POLYNUCLEOTIDYL TRANSFERASE, RIBONUCLEASE H-LIKE SUPERFAMILY PROTEIN"/>
    <property type="match status" value="1"/>
</dbReference>
<dbReference type="EMBL" id="JBAMMX010000021">
    <property type="protein sequence ID" value="KAK6919197.1"/>
    <property type="molecule type" value="Genomic_DNA"/>
</dbReference>
<dbReference type="InterPro" id="IPR044730">
    <property type="entry name" value="RNase_H-like_dom_plant"/>
</dbReference>
<keyword evidence="3" id="KW-1185">Reference proteome</keyword>
<dbReference type="CDD" id="cd06222">
    <property type="entry name" value="RNase_H_like"/>
    <property type="match status" value="1"/>
</dbReference>
<name>A0AAN8V1D5_9MAGN</name>
<dbReference type="InterPro" id="IPR002156">
    <property type="entry name" value="RNaseH_domain"/>
</dbReference>
<sequence length="271" mass="30688">MGEIGMNEGDKSQELGTKKLADEETLMKSRIDRVKGLGPWILVSRKERPIKSRTSVKKKRKVRARISKLTNLRDYTRSMMHQKEPMDKQRALDLEEEKTLRDPPPLNVMVTEGRKELRRCNLVLNGVKTLSLVIVGLIRQFANDCEVAQLVDIRFGKASGGGILRDDKGNWVTSFILNIGKVDALMVEVWGLREGLWLAKKKGLVDVELSMELRGTKVKHILRKANSCVDHLAELGKFGSEGFTLLEDPPSSILRFLEIDRDGNVSIRTVW</sequence>
<dbReference type="GO" id="GO:0004523">
    <property type="term" value="F:RNA-DNA hybrid ribonuclease activity"/>
    <property type="evidence" value="ECO:0007669"/>
    <property type="project" value="InterPro"/>
</dbReference>
<accession>A0AAN8V1D5</accession>
<dbReference type="InterPro" id="IPR053151">
    <property type="entry name" value="RNase_H-like"/>
</dbReference>
<evidence type="ECO:0000313" key="3">
    <source>
        <dbReference type="Proteomes" id="UP001370490"/>
    </source>
</evidence>
<dbReference type="Pfam" id="PF13456">
    <property type="entry name" value="RVT_3"/>
    <property type="match status" value="1"/>
</dbReference>
<feature type="domain" description="RNase H type-1" evidence="1">
    <location>
        <begin position="156"/>
        <end position="209"/>
    </location>
</feature>
<dbReference type="Proteomes" id="UP001370490">
    <property type="component" value="Unassembled WGS sequence"/>
</dbReference>
<comment type="caution">
    <text evidence="2">The sequence shown here is derived from an EMBL/GenBank/DDBJ whole genome shotgun (WGS) entry which is preliminary data.</text>
</comment>
<dbReference type="PANTHER" id="PTHR47723">
    <property type="entry name" value="OS05G0353850 PROTEIN"/>
    <property type="match status" value="1"/>
</dbReference>
<proteinExistence type="predicted"/>
<organism evidence="2 3">
    <name type="scientific">Dillenia turbinata</name>
    <dbReference type="NCBI Taxonomy" id="194707"/>
    <lineage>
        <taxon>Eukaryota</taxon>
        <taxon>Viridiplantae</taxon>
        <taxon>Streptophyta</taxon>
        <taxon>Embryophyta</taxon>
        <taxon>Tracheophyta</taxon>
        <taxon>Spermatophyta</taxon>
        <taxon>Magnoliopsida</taxon>
        <taxon>eudicotyledons</taxon>
        <taxon>Gunneridae</taxon>
        <taxon>Pentapetalae</taxon>
        <taxon>Dilleniales</taxon>
        <taxon>Dilleniaceae</taxon>
        <taxon>Dillenia</taxon>
    </lineage>
</organism>
<protein>
    <submittedName>
        <fullName evidence="2">Ribonuclease H domain</fullName>
    </submittedName>
</protein>
<evidence type="ECO:0000313" key="2">
    <source>
        <dbReference type="EMBL" id="KAK6919197.1"/>
    </source>
</evidence>
<evidence type="ECO:0000259" key="1">
    <source>
        <dbReference type="Pfam" id="PF13456"/>
    </source>
</evidence>
<gene>
    <name evidence="2" type="ORF">RJ641_015101</name>
</gene>
<dbReference type="AlphaFoldDB" id="A0AAN8V1D5"/>
<reference evidence="2 3" key="1">
    <citation type="submission" date="2023-12" db="EMBL/GenBank/DDBJ databases">
        <title>A high-quality genome assembly for Dillenia turbinata (Dilleniales).</title>
        <authorList>
            <person name="Chanderbali A."/>
        </authorList>
    </citation>
    <scope>NUCLEOTIDE SEQUENCE [LARGE SCALE GENOMIC DNA]</scope>
    <source>
        <strain evidence="2">LSX21</strain>
        <tissue evidence="2">Leaf</tissue>
    </source>
</reference>